<evidence type="ECO:0000313" key="4">
    <source>
        <dbReference type="Proteomes" id="UP000623926"/>
    </source>
</evidence>
<dbReference type="EMBL" id="CP070249">
    <property type="protein sequence ID" value="QRV42780.1"/>
    <property type="molecule type" value="Genomic_DNA"/>
</dbReference>
<evidence type="ECO:0000313" key="2">
    <source>
        <dbReference type="EMBL" id="QRV42780.1"/>
    </source>
</evidence>
<dbReference type="Proteomes" id="UP000598054">
    <property type="component" value="Chromosome"/>
</dbReference>
<proteinExistence type="predicted"/>
<dbReference type="RefSeq" id="WP_030277922.1">
    <property type="nucleotide sequence ID" value="NZ_CP070242.1"/>
</dbReference>
<sequence length="354" mass="37853">MRTDDAYRGWEAETRYRRLPDALIPLDPGGRRLPEVRAALSTLDWEIRPVGPGGGVPDLARGRRPEVAWVLDHPPRGPRQGVGVLTVAADDAEQVLGVEVNLSYGIAYDDDHAHELHFAQTAREVTEDVLGGPPTRLAGPGPRAVWIRPGADVGVMLDEGNVVLQLLRTDRGAEFRRGYPDVWRGSLGADLSRPELSRPVRDWAEAGERLGAALLVLCTQVHAFPGDFTLRLSSAPDPLRSVAAVGNGSHDALRLEAPADHPDLPGSDRFAASGWQHYGGLRQCVVLGALGTGDRPRGPVREAVSLLVDAVRALEVDLADLTYSGEVAVPTGARHLELPQLGLPRAVPEGAAGA</sequence>
<dbReference type="AlphaFoldDB" id="A0ABD7CUR6"/>
<protein>
    <submittedName>
        <fullName evidence="1">Uncharacterized protein</fullName>
    </submittedName>
</protein>
<evidence type="ECO:0000313" key="1">
    <source>
        <dbReference type="EMBL" id="QRV35027.1"/>
    </source>
</evidence>
<name>A0ABD7CUR6_9ACTN</name>
<keyword evidence="3" id="KW-1185">Reference proteome</keyword>
<evidence type="ECO:0000313" key="3">
    <source>
        <dbReference type="Proteomes" id="UP000598054"/>
    </source>
</evidence>
<dbReference type="EMBL" id="CP070245">
    <property type="protein sequence ID" value="QRV35027.1"/>
    <property type="molecule type" value="Genomic_DNA"/>
</dbReference>
<dbReference type="GeneID" id="63981876"/>
<organism evidence="1 4">
    <name type="scientific">Streptomyces californicus</name>
    <dbReference type="NCBI Taxonomy" id="67351"/>
    <lineage>
        <taxon>Bacteria</taxon>
        <taxon>Bacillati</taxon>
        <taxon>Actinomycetota</taxon>
        <taxon>Actinomycetes</taxon>
        <taxon>Kitasatosporales</taxon>
        <taxon>Streptomycetaceae</taxon>
        <taxon>Streptomyces</taxon>
    </lineage>
</organism>
<gene>
    <name evidence="2" type="ORF">I6J41_20155</name>
    <name evidence="1" type="ORF">I6J42_13855</name>
</gene>
<dbReference type="Proteomes" id="UP000623926">
    <property type="component" value="Chromosome"/>
</dbReference>
<accession>A0ABD7CUR6</accession>
<reference evidence="3 4" key="1">
    <citation type="submission" date="2021-02" db="EMBL/GenBank/DDBJ databases">
        <title>FDA dAtabase for Regulatory Grade micrObial Sequences (FDA-ARGOS): Supporting development and validation of Infectious Disease Dx tests.</title>
        <authorList>
            <person name="Sproer C."/>
            <person name="Gronow S."/>
            <person name="Severitt S."/>
            <person name="Schroder I."/>
            <person name="Tallon L."/>
            <person name="Sadzewicz L."/>
            <person name="Zhao X."/>
            <person name="Boylan J."/>
            <person name="Ott S."/>
            <person name="Bowen H."/>
            <person name="Vavikolanu K."/>
            <person name="Mehta A."/>
            <person name="Aluvathingal J."/>
            <person name="Nadendla S."/>
            <person name="Lowell S."/>
            <person name="Myers T."/>
            <person name="Yan Y."/>
            <person name="Sichtig H."/>
        </authorList>
    </citation>
    <scope>NUCLEOTIDE SEQUENCE [LARGE SCALE GENOMIC DNA]</scope>
    <source>
        <strain evidence="2 3">FDAARGOS_1211</strain>
        <strain evidence="1 4">FDAARGOS_1212</strain>
    </source>
</reference>